<proteinExistence type="predicted"/>
<sequence>MLSGGDSSDLAVKPQKLKEGSTSVAKCVLRLNYTRQASFLSTMQQPSKLGLNFSFQGLCRERSLSFAERKRSDDEFGGQSEGKYIFRSELFEGITKIELSNANLLNFAFGCGQDVVFDFSSSLSLPAKAIFRGEVTCGAILLKRILFSDLFFRIHSEYVHKHQKKVEIGGFYDTSNQNEFAIYLVKHAISLERLVSNPVGKCCSVLRQSWDEGDVKSSSKTA</sequence>
<comment type="caution">
    <text evidence="1">The sequence shown here is derived from an EMBL/GenBank/DDBJ whole genome shotgun (WGS) entry which is preliminary data.</text>
</comment>
<dbReference type="AlphaFoldDB" id="A0A835J589"/>
<dbReference type="Proteomes" id="UP000657918">
    <property type="component" value="Unassembled WGS sequence"/>
</dbReference>
<organism evidence="1 2">
    <name type="scientific">Salix dunnii</name>
    <dbReference type="NCBI Taxonomy" id="1413687"/>
    <lineage>
        <taxon>Eukaryota</taxon>
        <taxon>Viridiplantae</taxon>
        <taxon>Streptophyta</taxon>
        <taxon>Embryophyta</taxon>
        <taxon>Tracheophyta</taxon>
        <taxon>Spermatophyta</taxon>
        <taxon>Magnoliopsida</taxon>
        <taxon>eudicotyledons</taxon>
        <taxon>Gunneridae</taxon>
        <taxon>Pentapetalae</taxon>
        <taxon>rosids</taxon>
        <taxon>fabids</taxon>
        <taxon>Malpighiales</taxon>
        <taxon>Salicaceae</taxon>
        <taxon>Saliceae</taxon>
        <taxon>Salix</taxon>
    </lineage>
</organism>
<keyword evidence="2" id="KW-1185">Reference proteome</keyword>
<accession>A0A835J589</accession>
<protein>
    <recommendedName>
        <fullName evidence="3">FBD domain-containing protein</fullName>
    </recommendedName>
</protein>
<evidence type="ECO:0000313" key="2">
    <source>
        <dbReference type="Proteomes" id="UP000657918"/>
    </source>
</evidence>
<evidence type="ECO:0000313" key="1">
    <source>
        <dbReference type="EMBL" id="KAF9661979.1"/>
    </source>
</evidence>
<dbReference type="OrthoDB" id="1932213at2759"/>
<name>A0A835J589_9ROSI</name>
<reference evidence="1 2" key="1">
    <citation type="submission" date="2020-10" db="EMBL/GenBank/DDBJ databases">
        <title>Plant Genome Project.</title>
        <authorList>
            <person name="Zhang R.-G."/>
        </authorList>
    </citation>
    <scope>NUCLEOTIDE SEQUENCE [LARGE SCALE GENOMIC DNA]</scope>
    <source>
        <strain evidence="1">FAFU-HL-1</strain>
        <tissue evidence="1">Leaf</tissue>
    </source>
</reference>
<dbReference type="EMBL" id="JADGMS010000018">
    <property type="protein sequence ID" value="KAF9661979.1"/>
    <property type="molecule type" value="Genomic_DNA"/>
</dbReference>
<gene>
    <name evidence="1" type="ORF">SADUNF_Sadunf18G0005600</name>
</gene>
<evidence type="ECO:0008006" key="3">
    <source>
        <dbReference type="Google" id="ProtNLM"/>
    </source>
</evidence>